<evidence type="ECO:0000313" key="4">
    <source>
        <dbReference type="Proteomes" id="UP000199555"/>
    </source>
</evidence>
<dbReference type="Pfam" id="PF03061">
    <property type="entry name" value="4HBT"/>
    <property type="match status" value="1"/>
</dbReference>
<dbReference type="RefSeq" id="WP_090753504.1">
    <property type="nucleotide sequence ID" value="NZ_FNGE01000003.1"/>
</dbReference>
<dbReference type="GO" id="GO:0005829">
    <property type="term" value="C:cytosol"/>
    <property type="evidence" value="ECO:0007669"/>
    <property type="project" value="TreeGrafter"/>
</dbReference>
<dbReference type="CDD" id="cd03443">
    <property type="entry name" value="PaaI_thioesterase"/>
    <property type="match status" value="1"/>
</dbReference>
<gene>
    <name evidence="3" type="ORF">SAMN04487971_103215</name>
</gene>
<evidence type="ECO:0000256" key="1">
    <source>
        <dbReference type="ARBA" id="ARBA00022801"/>
    </source>
</evidence>
<evidence type="ECO:0000313" key="3">
    <source>
        <dbReference type="EMBL" id="SDK82562.1"/>
    </source>
</evidence>
<dbReference type="EMBL" id="FNGE01000003">
    <property type="protein sequence ID" value="SDK82562.1"/>
    <property type="molecule type" value="Genomic_DNA"/>
</dbReference>
<reference evidence="4" key="1">
    <citation type="submission" date="2016-10" db="EMBL/GenBank/DDBJ databases">
        <authorList>
            <person name="Varghese N."/>
            <person name="Submissions S."/>
        </authorList>
    </citation>
    <scope>NUCLEOTIDE SEQUENCE [LARGE SCALE GENOMIC DNA]</scope>
    <source>
        <strain evidence="4">CGMCC 1.7655</strain>
    </source>
</reference>
<name>A0A1G9F2F9_9RHOB</name>
<dbReference type="SUPFAM" id="SSF54637">
    <property type="entry name" value="Thioesterase/thiol ester dehydrase-isomerase"/>
    <property type="match status" value="1"/>
</dbReference>
<keyword evidence="4" id="KW-1185">Reference proteome</keyword>
<dbReference type="GO" id="GO:0061522">
    <property type="term" value="F:1,4-dihydroxy-2-naphthoyl-CoA thioesterase activity"/>
    <property type="evidence" value="ECO:0007669"/>
    <property type="project" value="TreeGrafter"/>
</dbReference>
<feature type="domain" description="Thioesterase" evidence="2">
    <location>
        <begin position="46"/>
        <end position="122"/>
    </location>
</feature>
<dbReference type="Gene3D" id="3.10.129.10">
    <property type="entry name" value="Hotdog Thioesterase"/>
    <property type="match status" value="1"/>
</dbReference>
<organism evidence="3 4">
    <name type="scientific">Paracoccus chinensis</name>
    <dbReference type="NCBI Taxonomy" id="525640"/>
    <lineage>
        <taxon>Bacteria</taxon>
        <taxon>Pseudomonadati</taxon>
        <taxon>Pseudomonadota</taxon>
        <taxon>Alphaproteobacteria</taxon>
        <taxon>Rhodobacterales</taxon>
        <taxon>Paracoccaceae</taxon>
        <taxon>Paracoccus</taxon>
    </lineage>
</organism>
<dbReference type="PANTHER" id="PTHR43240:SF8">
    <property type="entry name" value="PHENYLACETIC ACID DEGRADATION-RELATED PROTEIN"/>
    <property type="match status" value="1"/>
</dbReference>
<dbReference type="InterPro" id="IPR003736">
    <property type="entry name" value="PAAI_dom"/>
</dbReference>
<keyword evidence="1" id="KW-0378">Hydrolase</keyword>
<dbReference type="PANTHER" id="PTHR43240">
    <property type="entry name" value="1,4-DIHYDROXY-2-NAPHTHOYL-COA THIOESTERASE 1"/>
    <property type="match status" value="1"/>
</dbReference>
<dbReference type="InterPro" id="IPR006683">
    <property type="entry name" value="Thioestr_dom"/>
</dbReference>
<dbReference type="OrthoDB" id="9813282at2"/>
<dbReference type="STRING" id="525640.SAMN04487971_103215"/>
<dbReference type="Proteomes" id="UP000199555">
    <property type="component" value="Unassembled WGS sequence"/>
</dbReference>
<accession>A0A1G9F2F9</accession>
<dbReference type="InterPro" id="IPR029069">
    <property type="entry name" value="HotDog_dom_sf"/>
</dbReference>
<protein>
    <submittedName>
        <fullName evidence="3">Uncharacterized domain 1-containing protein</fullName>
    </submittedName>
</protein>
<sequence>MTREELDRIAFDQPAFARLLGFRLISAEPDEVLAELSVTQDLSNRNGVMHGGAIMALADNIGGTATMINLPQGKTTTTLESKTNFLRPIRIGDTARARCVPLHKGRTTMVWQTTITRGDGKPAAIVTQTQVVIDWKE</sequence>
<proteinExistence type="predicted"/>
<dbReference type="AlphaFoldDB" id="A0A1G9F2F9"/>
<dbReference type="NCBIfam" id="TIGR00369">
    <property type="entry name" value="unchar_dom_1"/>
    <property type="match status" value="1"/>
</dbReference>
<evidence type="ECO:0000259" key="2">
    <source>
        <dbReference type="Pfam" id="PF03061"/>
    </source>
</evidence>